<evidence type="ECO:0000313" key="3">
    <source>
        <dbReference type="Proteomes" id="UP000190774"/>
    </source>
</evidence>
<dbReference type="InterPro" id="IPR012767">
    <property type="entry name" value="Trehalose_TreY"/>
</dbReference>
<dbReference type="SUPFAM" id="SSF51445">
    <property type="entry name" value="(Trans)glycosidases"/>
    <property type="match status" value="1"/>
</dbReference>
<dbReference type="EMBL" id="FUYE01000011">
    <property type="protein sequence ID" value="SKB01012.1"/>
    <property type="molecule type" value="Genomic_DNA"/>
</dbReference>
<dbReference type="Gene3D" id="3.20.20.80">
    <property type="entry name" value="Glycosidases"/>
    <property type="match status" value="4"/>
</dbReference>
<dbReference type="GO" id="GO:0030980">
    <property type="term" value="P:alpha-glucan catabolic process"/>
    <property type="evidence" value="ECO:0007669"/>
    <property type="project" value="TreeGrafter"/>
</dbReference>
<dbReference type="InterPro" id="IPR017853">
    <property type="entry name" value="GH"/>
</dbReference>
<evidence type="ECO:0000259" key="1">
    <source>
        <dbReference type="SMART" id="SM00642"/>
    </source>
</evidence>
<dbReference type="CDD" id="cd11336">
    <property type="entry name" value="AmyAc_MTSase"/>
    <property type="match status" value="1"/>
</dbReference>
<dbReference type="RefSeq" id="WP_078814473.1">
    <property type="nucleotide sequence ID" value="NZ_FUYE01000011.1"/>
</dbReference>
<keyword evidence="3" id="KW-1185">Reference proteome</keyword>
<proteinExistence type="predicted"/>
<dbReference type="Proteomes" id="UP000190774">
    <property type="component" value="Unassembled WGS sequence"/>
</dbReference>
<dbReference type="PANTHER" id="PTHR10357">
    <property type="entry name" value="ALPHA-AMYLASE FAMILY MEMBER"/>
    <property type="match status" value="1"/>
</dbReference>
<evidence type="ECO:0000313" key="2">
    <source>
        <dbReference type="EMBL" id="SKB01012.1"/>
    </source>
</evidence>
<reference evidence="3" key="1">
    <citation type="submission" date="2017-02" db="EMBL/GenBank/DDBJ databases">
        <authorList>
            <person name="Varghese N."/>
            <person name="Submissions S."/>
        </authorList>
    </citation>
    <scope>NUCLEOTIDE SEQUENCE [LARGE SCALE GENOMIC DNA]</scope>
    <source>
        <strain evidence="3">ATCC 700200</strain>
    </source>
</reference>
<organism evidence="2 3">
    <name type="scientific">Prosthecobacter debontii</name>
    <dbReference type="NCBI Taxonomy" id="48467"/>
    <lineage>
        <taxon>Bacteria</taxon>
        <taxon>Pseudomonadati</taxon>
        <taxon>Verrucomicrobiota</taxon>
        <taxon>Verrucomicrobiia</taxon>
        <taxon>Verrucomicrobiales</taxon>
        <taxon>Verrucomicrobiaceae</taxon>
        <taxon>Prosthecobacter</taxon>
    </lineage>
</organism>
<dbReference type="SMART" id="SM00642">
    <property type="entry name" value="Aamy"/>
    <property type="match status" value="1"/>
</dbReference>
<dbReference type="InterPro" id="IPR006047">
    <property type="entry name" value="GH13_cat_dom"/>
</dbReference>
<dbReference type="AlphaFoldDB" id="A0A1T4YGQ1"/>
<protein>
    <submittedName>
        <fullName evidence="2">Maltooligosyl trehalose synthase</fullName>
    </submittedName>
</protein>
<accession>A0A1T4YGQ1</accession>
<gene>
    <name evidence="2" type="ORF">SAMN02745166_03285</name>
</gene>
<dbReference type="GO" id="GO:0047470">
    <property type="term" value="F:(1,4)-alpha-D-glucan 1-alpha-D-glucosylmutase activity"/>
    <property type="evidence" value="ECO:0007669"/>
    <property type="project" value="TreeGrafter"/>
</dbReference>
<dbReference type="NCBIfam" id="TIGR02401">
    <property type="entry name" value="trehalose_TreY"/>
    <property type="match status" value="1"/>
</dbReference>
<dbReference type="STRING" id="48467.SAMN02745166_03285"/>
<dbReference type="GO" id="GO:0005992">
    <property type="term" value="P:trehalose biosynthetic process"/>
    <property type="evidence" value="ECO:0007669"/>
    <property type="project" value="TreeGrafter"/>
</dbReference>
<name>A0A1T4YGQ1_9BACT</name>
<feature type="domain" description="Glycosyl hydrolase family 13 catalytic" evidence="1">
    <location>
        <begin position="18"/>
        <end position="511"/>
    </location>
</feature>
<dbReference type="OrthoDB" id="9805159at2"/>
<sequence length="935" mass="107092">MPPFPCIPSATYRLQFHQGFTFLDAKKIVPYLSQLGISHLYASPIFRASPGSIHGYDISDHNELNPELGSREDFDALLQELEKHHLKLILDFVPNHMGVSEASNLWWMSVLEDGPSSPYAHCFDIDWSPLKVEMEGKVLLAILEDQYGRVLERGEFSVVFNDGSLFIQYGDRYLPTAPHTLIPMLKRVVDLLSPEPPIELESIIYSIEHLPSNHETDEAGIREKAREKQLIRSRLARLYEESSEVRQGIQTALTSLYAPGEGGDYDALDELIQAQSYRLAYWRVASEEINYRRFFDVNDLAALRMHQPEVFEATHRLVTDLLASETVTGLRIDHIDGLSDPQGYLEKLQGLYAELHDQPVENKPLYLLVEKILIHDEGLRTEWPVHGTTGYEFATQATNVLVNGHSAVRMTKSYERFTGMNRSFADCMYQGKLLVMRTTMPSEVNMLAHMLHRLCQTNRWYRDFTLNALEAALREVIACFPVYRSYITPGQPVTHEDHRLVLRAIAAARRRNPDMERTVFEFLRDVLLPPAMNAHPVDEPTRQEFVRRFQQSTGPIMAKGVEDTAFYVYNRLVALNEVGGEPGNFGADIATFHRLNEARAAHWPACMLTTSTHDTKRSEDVRARIAVLSEFPHEWEKALRFWQRCNQKYRTEIEGFPAPDANEESLFYQTLMGSWPLHPMSPGERRVYIERLQHYMVKALHEAKVNSSWIEPHKEWDQAVRDYVERVLTNGSSRFESSLQNFVQRVAQAGAINSLTQTVLKLTSPGVPDTYQGQEMWDFSLVDPDNRRPVDYAVRQAALAEDLPSVQSLLETWQDGKIKLWVTHRLLHLRKELPELFLNGGYEALIIEGELSDHVVAYRRRHGEVVVDVVVPRWIAAMRSPPLGDCWGNTRVKLGSLTASWNVLTQETLELEDGYAALKEIFKDFPVAVFRSRPL</sequence>
<dbReference type="PANTHER" id="PTHR10357:SF216">
    <property type="entry name" value="MALTOOLIGOSYL TREHALOSE SYNTHASE-RELATED"/>
    <property type="match status" value="1"/>
</dbReference>
<dbReference type="Pfam" id="PF00128">
    <property type="entry name" value="Alpha-amylase"/>
    <property type="match status" value="1"/>
</dbReference>